<dbReference type="PaxDb" id="29760-VIT_05s0020g04400.t01"/>
<name>D7T759_VITVI</name>
<keyword evidence="2" id="KW-1185">Reference proteome</keyword>
<evidence type="ECO:0000313" key="1">
    <source>
        <dbReference type="EMBL" id="CBI26330.3"/>
    </source>
</evidence>
<reference evidence="2" key="1">
    <citation type="journal article" date="2007" name="Nature">
        <title>The grapevine genome sequence suggests ancestral hexaploidization in major angiosperm phyla.</title>
        <authorList>
            <consortium name="The French-Italian Public Consortium for Grapevine Genome Characterization."/>
            <person name="Jaillon O."/>
            <person name="Aury J.-M."/>
            <person name="Noel B."/>
            <person name="Policriti A."/>
            <person name="Clepet C."/>
            <person name="Casagrande A."/>
            <person name="Choisne N."/>
            <person name="Aubourg S."/>
            <person name="Vitulo N."/>
            <person name="Jubin C."/>
            <person name="Vezzi A."/>
            <person name="Legeai F."/>
            <person name="Hugueney P."/>
            <person name="Dasilva C."/>
            <person name="Horner D."/>
            <person name="Mica E."/>
            <person name="Jublot D."/>
            <person name="Poulain J."/>
            <person name="Bruyere C."/>
            <person name="Billault A."/>
            <person name="Segurens B."/>
            <person name="Gouyvenoux M."/>
            <person name="Ugarte E."/>
            <person name="Cattonaro F."/>
            <person name="Anthouard V."/>
            <person name="Vico V."/>
            <person name="Del Fabbro C."/>
            <person name="Alaux M."/>
            <person name="Di Gaspero G."/>
            <person name="Dumas V."/>
            <person name="Felice N."/>
            <person name="Paillard S."/>
            <person name="Juman I."/>
            <person name="Moroldo M."/>
            <person name="Scalabrin S."/>
            <person name="Canaguier A."/>
            <person name="Le Clainche I."/>
            <person name="Malacrida G."/>
            <person name="Durand E."/>
            <person name="Pesole G."/>
            <person name="Laucou V."/>
            <person name="Chatelet P."/>
            <person name="Merdinoglu D."/>
            <person name="Delledonne M."/>
            <person name="Pezzotti M."/>
            <person name="Lecharny A."/>
            <person name="Scarpelli C."/>
            <person name="Artiguenave F."/>
            <person name="Pe M.E."/>
            <person name="Valle G."/>
            <person name="Morgante M."/>
            <person name="Caboche M."/>
            <person name="Adam-Blondon A.-F."/>
            <person name="Weissenbach J."/>
            <person name="Quetier F."/>
            <person name="Wincker P."/>
        </authorList>
    </citation>
    <scope>NUCLEOTIDE SEQUENCE [LARGE SCALE GENOMIC DNA]</scope>
    <source>
        <strain evidence="2">cv. Pinot noir / PN40024</strain>
    </source>
</reference>
<accession>D7T759</accession>
<organism evidence="1 2">
    <name type="scientific">Vitis vinifera</name>
    <name type="common">Grape</name>
    <dbReference type="NCBI Taxonomy" id="29760"/>
    <lineage>
        <taxon>Eukaryota</taxon>
        <taxon>Viridiplantae</taxon>
        <taxon>Streptophyta</taxon>
        <taxon>Embryophyta</taxon>
        <taxon>Tracheophyta</taxon>
        <taxon>Spermatophyta</taxon>
        <taxon>Magnoliopsida</taxon>
        <taxon>eudicotyledons</taxon>
        <taxon>Gunneridae</taxon>
        <taxon>Pentapetalae</taxon>
        <taxon>rosids</taxon>
        <taxon>Vitales</taxon>
        <taxon>Vitaceae</taxon>
        <taxon>Viteae</taxon>
        <taxon>Vitis</taxon>
    </lineage>
</organism>
<dbReference type="HOGENOM" id="CLU_2817687_0_0_1"/>
<dbReference type="InParanoid" id="D7T759"/>
<gene>
    <name evidence="1" type="ordered locus">VIT_05s0020g04400</name>
</gene>
<proteinExistence type="predicted"/>
<protein>
    <submittedName>
        <fullName evidence="1">Uncharacterized protein</fullName>
    </submittedName>
</protein>
<sequence>MQHKSYKQENGKILASFHHQVEEAFCVWISVTPRPCASRQNLQDHQECPFHITGAGAGPSTPPETHP</sequence>
<dbReference type="AlphaFoldDB" id="D7T759"/>
<dbReference type="EMBL" id="FN595749">
    <property type="protein sequence ID" value="CBI26330.3"/>
    <property type="molecule type" value="Genomic_DNA"/>
</dbReference>
<dbReference type="Proteomes" id="UP000009183">
    <property type="component" value="Chromosome 5"/>
</dbReference>
<evidence type="ECO:0000313" key="2">
    <source>
        <dbReference type="Proteomes" id="UP000009183"/>
    </source>
</evidence>